<proteinExistence type="predicted"/>
<accession>A0A0N5BC69</accession>
<dbReference type="Proteomes" id="UP000046392">
    <property type="component" value="Unplaced"/>
</dbReference>
<evidence type="ECO:0000313" key="2">
    <source>
        <dbReference type="WBParaSite" id="SPAL_0000361700.1"/>
    </source>
</evidence>
<organism evidence="1 2">
    <name type="scientific">Strongyloides papillosus</name>
    <name type="common">Intestinal threadworm</name>
    <dbReference type="NCBI Taxonomy" id="174720"/>
    <lineage>
        <taxon>Eukaryota</taxon>
        <taxon>Metazoa</taxon>
        <taxon>Ecdysozoa</taxon>
        <taxon>Nematoda</taxon>
        <taxon>Chromadorea</taxon>
        <taxon>Rhabditida</taxon>
        <taxon>Tylenchina</taxon>
        <taxon>Panagrolaimomorpha</taxon>
        <taxon>Strongyloidoidea</taxon>
        <taxon>Strongyloididae</taxon>
        <taxon>Strongyloides</taxon>
    </lineage>
</organism>
<dbReference type="STRING" id="174720.A0A0N5BC69"/>
<keyword evidence="1" id="KW-1185">Reference proteome</keyword>
<dbReference type="WBParaSite" id="SPAL_0000361700.1">
    <property type="protein sequence ID" value="SPAL_0000361700.1"/>
    <property type="gene ID" value="SPAL_0000361700"/>
</dbReference>
<protein>
    <submittedName>
        <fullName evidence="2">DUF438 domain-containing protein</fullName>
    </submittedName>
</protein>
<sequence>MEEFQESMNVMREAIVAMTPEERERFRSELSWESSIEFFDRIVGEIGENNGSGIVNLKEKFNDLMAMRRRLNISHLIEQVKRIDGDEEFMKDFLAIVAGGPMSREQLKKEIGRPNVNTPLLPPEFRKMIKKNIGVNAREEKLSDLTTFMLMAGTLLSKNDLKSFEELAKILAHATILIINLTHR</sequence>
<evidence type="ECO:0000313" key="1">
    <source>
        <dbReference type="Proteomes" id="UP000046392"/>
    </source>
</evidence>
<reference evidence="2" key="1">
    <citation type="submission" date="2017-02" db="UniProtKB">
        <authorList>
            <consortium name="WormBaseParasite"/>
        </authorList>
    </citation>
    <scope>IDENTIFICATION</scope>
</reference>
<dbReference type="AlphaFoldDB" id="A0A0N5BC69"/>
<name>A0A0N5BC69_STREA</name>